<reference evidence="1 2" key="1">
    <citation type="journal article" date="2012" name="Gene">
        <title>Sequence of Leptospira santarosai serovar Shermani genome and prediction of virulence-associated genes.</title>
        <authorList>
            <person name="Chou L.F."/>
            <person name="Chen Y.T."/>
            <person name="Lu C.W."/>
            <person name="Ko Y.C."/>
            <person name="Tang C.Y."/>
            <person name="Pan M.J."/>
            <person name="Tian Y.C."/>
            <person name="Chiu C.H."/>
            <person name="Hung C.C."/>
            <person name="Yang C.W."/>
        </authorList>
    </citation>
    <scope>NUCLEOTIDE SEQUENCE [LARGE SCALE GENOMIC DNA]</scope>
    <source>
        <strain evidence="1">LT 821</strain>
    </source>
</reference>
<dbReference type="AlphaFoldDB" id="K8XWT1"/>
<gene>
    <name evidence="1" type="ORF">LSS_15566</name>
</gene>
<dbReference type="EMBL" id="CP006694">
    <property type="protein sequence ID" value="EKT85824.1"/>
    <property type="molecule type" value="Genomic_DNA"/>
</dbReference>
<dbReference type="STRING" id="758847.LSS_15566"/>
<dbReference type="KEGG" id="lst:LSS_15566"/>
<evidence type="ECO:0000313" key="2">
    <source>
        <dbReference type="Proteomes" id="UP000035800"/>
    </source>
</evidence>
<reference evidence="1 2" key="2">
    <citation type="journal article" date="2014" name="Emerg. Microbes Infect.">
        <title>Potential impact on kidney infection: a whole-genome analysis of Leptospira santarosai serovar Shermani.</title>
        <authorList>
            <person name="Chou L.F."/>
            <person name="Chen T.W."/>
            <person name="Ko Y.C."/>
            <person name="Pan M.J."/>
            <person name="Tian Y.C."/>
            <person name="Chiu C.H."/>
            <person name="Tang P."/>
            <person name="Hung C.C."/>
            <person name="Yang C.W."/>
        </authorList>
    </citation>
    <scope>NUCLEOTIDE SEQUENCE</scope>
    <source>
        <strain evidence="1 2">LT 821</strain>
    </source>
</reference>
<proteinExistence type="predicted"/>
<dbReference type="Proteomes" id="UP000035800">
    <property type="component" value="Chromosome I"/>
</dbReference>
<evidence type="ECO:0000313" key="1">
    <source>
        <dbReference type="EMBL" id="EKT85824.1"/>
    </source>
</evidence>
<sequence length="67" mass="8346">MQFYPVQPPIRRNVIFYFFKENLSLALKKLFLIHFQIKNQAVLPFVFDTFKHNFILWKRRSLYDQNH</sequence>
<accession>K8XWT1</accession>
<protein>
    <submittedName>
        <fullName evidence="1">Uncharacterized protein</fullName>
    </submittedName>
</protein>
<organism evidence="1 2">
    <name type="scientific">Leptospira santarosai serovar Shermani str. LT 821</name>
    <dbReference type="NCBI Taxonomy" id="758847"/>
    <lineage>
        <taxon>Bacteria</taxon>
        <taxon>Pseudomonadati</taxon>
        <taxon>Spirochaetota</taxon>
        <taxon>Spirochaetia</taxon>
        <taxon>Leptospirales</taxon>
        <taxon>Leptospiraceae</taxon>
        <taxon>Leptospira</taxon>
    </lineage>
</organism>
<name>K8XWT1_9LEPT</name>